<dbReference type="Gene3D" id="1.20.120.1900">
    <property type="entry name" value="Gamma-tubulin complex, C-terminal domain"/>
    <property type="match status" value="1"/>
</dbReference>
<dbReference type="InterPro" id="IPR007259">
    <property type="entry name" value="GCP"/>
</dbReference>
<dbReference type="GO" id="GO:0000930">
    <property type="term" value="C:gamma-tubulin complex"/>
    <property type="evidence" value="ECO:0007669"/>
    <property type="project" value="TreeGrafter"/>
</dbReference>
<dbReference type="RefSeq" id="XP_003014941.1">
    <property type="nucleotide sequence ID" value="XM_003014895.1"/>
</dbReference>
<comment type="subcellular location">
    <subcellularLocation>
        <location evidence="5">Cytoplasm</location>
        <location evidence="5">Cytoskeleton</location>
        <location evidence="5">Microtubule organizing center</location>
    </subcellularLocation>
</comment>
<dbReference type="GO" id="GO:0005816">
    <property type="term" value="C:spindle pole body"/>
    <property type="evidence" value="ECO:0007669"/>
    <property type="project" value="UniProtKB-ARBA"/>
</dbReference>
<dbReference type="STRING" id="663331.D4ARF8"/>
<dbReference type="InterPro" id="IPR041470">
    <property type="entry name" value="GCP_N"/>
</dbReference>
<feature type="domain" description="Gamma tubulin complex component protein N-terminal" evidence="8">
    <location>
        <begin position="182"/>
        <end position="580"/>
    </location>
</feature>
<evidence type="ECO:0000256" key="1">
    <source>
        <dbReference type="ARBA" id="ARBA00010337"/>
    </source>
</evidence>
<dbReference type="EMBL" id="ABSU01000006">
    <property type="protein sequence ID" value="EFE34301.1"/>
    <property type="molecule type" value="Genomic_DNA"/>
</dbReference>
<dbReference type="GeneID" id="9520663"/>
<keyword evidence="4 5" id="KW-0206">Cytoskeleton</keyword>
<accession>D4ARF8</accession>
<dbReference type="Pfam" id="PF17681">
    <property type="entry name" value="GCP_N_terminal"/>
    <property type="match status" value="1"/>
</dbReference>
<dbReference type="GO" id="GO:0051225">
    <property type="term" value="P:spindle assembly"/>
    <property type="evidence" value="ECO:0007669"/>
    <property type="project" value="TreeGrafter"/>
</dbReference>
<feature type="domain" description="Gamma tubulin complex component C-terminal" evidence="7">
    <location>
        <begin position="585"/>
        <end position="959"/>
    </location>
</feature>
<dbReference type="Pfam" id="PF04130">
    <property type="entry name" value="GCP_C_terminal"/>
    <property type="match status" value="1"/>
</dbReference>
<dbReference type="GO" id="GO:0031122">
    <property type="term" value="P:cytoplasmic microtubule organization"/>
    <property type="evidence" value="ECO:0007669"/>
    <property type="project" value="TreeGrafter"/>
</dbReference>
<dbReference type="InterPro" id="IPR042241">
    <property type="entry name" value="GCP_C_sf"/>
</dbReference>
<dbReference type="PANTHER" id="PTHR19302">
    <property type="entry name" value="GAMMA TUBULIN COMPLEX PROTEIN"/>
    <property type="match status" value="1"/>
</dbReference>
<evidence type="ECO:0000313" key="10">
    <source>
        <dbReference type="Proteomes" id="UP000008866"/>
    </source>
</evidence>
<evidence type="ECO:0000259" key="7">
    <source>
        <dbReference type="Pfam" id="PF04130"/>
    </source>
</evidence>
<keyword evidence="3 5" id="KW-0493">Microtubule</keyword>
<feature type="region of interest" description="Disordered" evidence="6">
    <location>
        <begin position="619"/>
        <end position="638"/>
    </location>
</feature>
<proteinExistence type="inferred from homology"/>
<comment type="caution">
    <text evidence="9">The sequence shown here is derived from an EMBL/GenBank/DDBJ whole genome shotgun (WGS) entry which is preliminary data.</text>
</comment>
<dbReference type="InterPro" id="IPR040457">
    <property type="entry name" value="GCP_C"/>
</dbReference>
<keyword evidence="10" id="KW-1185">Reference proteome</keyword>
<dbReference type="GO" id="GO:0005874">
    <property type="term" value="C:microtubule"/>
    <property type="evidence" value="ECO:0007669"/>
    <property type="project" value="UniProtKB-KW"/>
</dbReference>
<sequence length="959" mass="108247">MEFESPEDPFELDVLQEPVFFTIDPIKPLENYPWDDALPVADTYQDLTAGLFESPIHLFKHESDKVHSLNIFGDEKTEEPGPPSVAGSSSSSAQHDSQEEPMDDISGEDIWSLDNIPALPDTGYELLSWDIFPDTWKKRSGPTCLSEAGPRGFDAALIHQATNTGLEDSGRVAKTDAFISSLFKLGLGWNSVFFRYNEQSRKFEKHLRDVRVSGISLPALDGLTEGILECGMWMRKLRQFVASVPTQSGSPPSLASLARVVFILLYSIEDQLSAKSKTNPSLLQTNMYFRRISCLVKCLVDIVQNATRLTADVQVVSTVFAKCDHYSHQHLWLADIFHEIMGATSSLWLYRAAQWIGLRPAGGQLNASQVFDPGYIDEYTTEETIFNPESMPSFIPREDADVIYETGLGLNLLRSSHKGHPLAEVHQKENTSSLTLEWGLTWEDINNIQLKAKCYETCLRNEILKYNSAIGKAGEGSATPKEYTFDYPQEINITIDDIYTIPGSEDWPESQSESMSDCQVRSSRLYELVNKGPCVNIEKSLITEHTFGPPLESAPSLSFAPVILAQSRLVNFSCLHLLFKVHKVRDHLQVQERFQLLGNAEFLLRISLALFDPNMHSGERKSGVARGGSSTGLRLGNRNSWPPASSELRLVLTGLLSECYEGISNGEHQHSGSPSSRELPGGLSFSIRDLTGEELERCKNPHSLEALDFLRIHYTPPSPLEEVITPLSLEKYDIIFKQLLRLIRMLSVVRDLVRSPPGQQTSSVETLEQRFRVEAFHFVQVVSDYSFQVGINHPWQQFDKRLSKIERCIDEGDVEGTITHAKGLRRLREYHERVLDRIILALFLNKSQLKARNMLEDVLRSILAYSFHVKAYQERLDIATAAGLMPSSKTTAYYNRSIRELYSRFKKQVGGFIRFLRSLEAGGVKNMIDHDDDMDASADIDLNSIFEHLLLRLDMNEYY</sequence>
<dbReference type="GO" id="GO:0007020">
    <property type="term" value="P:microtubule nucleation"/>
    <property type="evidence" value="ECO:0007669"/>
    <property type="project" value="InterPro"/>
</dbReference>
<dbReference type="KEGG" id="abe:ARB_06700"/>
<dbReference type="GO" id="GO:0043015">
    <property type="term" value="F:gamma-tubulin binding"/>
    <property type="evidence" value="ECO:0007669"/>
    <property type="project" value="InterPro"/>
</dbReference>
<evidence type="ECO:0000256" key="3">
    <source>
        <dbReference type="ARBA" id="ARBA00022701"/>
    </source>
</evidence>
<evidence type="ECO:0000256" key="2">
    <source>
        <dbReference type="ARBA" id="ARBA00022490"/>
    </source>
</evidence>
<evidence type="ECO:0000256" key="5">
    <source>
        <dbReference type="RuleBase" id="RU363050"/>
    </source>
</evidence>
<dbReference type="HOGENOM" id="CLU_006331_0_0_1"/>
<feature type="region of interest" description="Disordered" evidence="6">
    <location>
        <begin position="73"/>
        <end position="107"/>
    </location>
</feature>
<dbReference type="eggNOG" id="ENOG502S0VZ">
    <property type="taxonomic scope" value="Eukaryota"/>
</dbReference>
<reference evidence="10" key="1">
    <citation type="journal article" date="2011" name="Genome Biol.">
        <title>Comparative and functional genomics provide insights into the pathogenicity of dermatophytic fungi.</title>
        <authorList>
            <person name="Burmester A."/>
            <person name="Shelest E."/>
            <person name="Gloeckner G."/>
            <person name="Heddergott C."/>
            <person name="Schindler S."/>
            <person name="Staib P."/>
            <person name="Heidel A."/>
            <person name="Felder M."/>
            <person name="Petzold A."/>
            <person name="Szafranski K."/>
            <person name="Feuermann M."/>
            <person name="Pedruzzi I."/>
            <person name="Priebe S."/>
            <person name="Groth M."/>
            <person name="Winkler R."/>
            <person name="Li W."/>
            <person name="Kniemeyer O."/>
            <person name="Schroeckh V."/>
            <person name="Hertweck C."/>
            <person name="Hube B."/>
            <person name="White T.C."/>
            <person name="Platzer M."/>
            <person name="Guthke R."/>
            <person name="Heitman J."/>
            <person name="Woestemeyer J."/>
            <person name="Zipfel P.F."/>
            <person name="Monod M."/>
            <person name="Brakhage A.A."/>
        </authorList>
    </citation>
    <scope>NUCLEOTIDE SEQUENCE [LARGE SCALE GENOMIC DNA]</scope>
    <source>
        <strain evidence="10">ATCC MYA-4681 / CBS 112371</strain>
    </source>
</reference>
<evidence type="ECO:0000256" key="6">
    <source>
        <dbReference type="SAM" id="MobiDB-lite"/>
    </source>
</evidence>
<evidence type="ECO:0000259" key="8">
    <source>
        <dbReference type="Pfam" id="PF17681"/>
    </source>
</evidence>
<feature type="compositionally biased region" description="Low complexity" evidence="6">
    <location>
        <begin position="84"/>
        <end position="93"/>
    </location>
</feature>
<comment type="similarity">
    <text evidence="1 5">Belongs to the TUBGCP family.</text>
</comment>
<dbReference type="OMA" id="DYCFHVG"/>
<dbReference type="Proteomes" id="UP000008866">
    <property type="component" value="Unassembled WGS sequence"/>
</dbReference>
<dbReference type="PANTHER" id="PTHR19302:SF70">
    <property type="entry name" value="GAMMA-TUBULIN COMPLEX COMPONENT 6"/>
    <property type="match status" value="1"/>
</dbReference>
<dbReference type="GO" id="GO:0000922">
    <property type="term" value="C:spindle pole"/>
    <property type="evidence" value="ECO:0007669"/>
    <property type="project" value="InterPro"/>
</dbReference>
<gene>
    <name evidence="9" type="ORF">ARB_06700</name>
</gene>
<name>D4ARF8_ARTBC</name>
<dbReference type="AlphaFoldDB" id="D4ARF8"/>
<dbReference type="GO" id="GO:0051321">
    <property type="term" value="P:meiotic cell cycle"/>
    <property type="evidence" value="ECO:0007669"/>
    <property type="project" value="TreeGrafter"/>
</dbReference>
<evidence type="ECO:0000313" key="9">
    <source>
        <dbReference type="EMBL" id="EFE34301.1"/>
    </source>
</evidence>
<dbReference type="GO" id="GO:0000278">
    <property type="term" value="P:mitotic cell cycle"/>
    <property type="evidence" value="ECO:0007669"/>
    <property type="project" value="TreeGrafter"/>
</dbReference>
<evidence type="ECO:0000256" key="4">
    <source>
        <dbReference type="ARBA" id="ARBA00023212"/>
    </source>
</evidence>
<organism evidence="9 10">
    <name type="scientific">Arthroderma benhamiae (strain ATCC MYA-4681 / CBS 112371)</name>
    <name type="common">Trichophyton mentagrophytes</name>
    <dbReference type="NCBI Taxonomy" id="663331"/>
    <lineage>
        <taxon>Eukaryota</taxon>
        <taxon>Fungi</taxon>
        <taxon>Dikarya</taxon>
        <taxon>Ascomycota</taxon>
        <taxon>Pezizomycotina</taxon>
        <taxon>Eurotiomycetes</taxon>
        <taxon>Eurotiomycetidae</taxon>
        <taxon>Onygenales</taxon>
        <taxon>Arthrodermataceae</taxon>
        <taxon>Trichophyton</taxon>
    </lineage>
</organism>
<dbReference type="FunFam" id="1.20.120.1900:FF:000013">
    <property type="entry name" value="Spindle pole body component"/>
    <property type="match status" value="1"/>
</dbReference>
<protein>
    <recommendedName>
        <fullName evidence="5">Spindle pole body component</fullName>
    </recommendedName>
</protein>
<dbReference type="GO" id="GO:0051011">
    <property type="term" value="F:microtubule minus-end binding"/>
    <property type="evidence" value="ECO:0007669"/>
    <property type="project" value="TreeGrafter"/>
</dbReference>
<keyword evidence="2 5" id="KW-0963">Cytoplasm</keyword>